<reference evidence="15" key="1">
    <citation type="submission" date="2015-08" db="UniProtKB">
        <authorList>
            <consortium name="WormBaseParasite"/>
        </authorList>
    </citation>
    <scope>IDENTIFICATION</scope>
</reference>
<dbReference type="PROSITE" id="PS50896">
    <property type="entry name" value="LISH"/>
    <property type="match status" value="1"/>
</dbReference>
<dbReference type="InterPro" id="IPR006594">
    <property type="entry name" value="LisH"/>
</dbReference>
<evidence type="ECO:0000313" key="14">
    <source>
        <dbReference type="Proteomes" id="UP000035681"/>
    </source>
</evidence>
<comment type="similarity">
    <text evidence="11">Belongs to the WD repeat LIS1/nudF family.</text>
</comment>
<keyword evidence="6" id="KW-0677">Repeat</keyword>
<organism evidence="15">
    <name type="scientific">Strongyloides stercoralis</name>
    <name type="common">Threadworm</name>
    <dbReference type="NCBI Taxonomy" id="6248"/>
    <lineage>
        <taxon>Eukaryota</taxon>
        <taxon>Metazoa</taxon>
        <taxon>Ecdysozoa</taxon>
        <taxon>Nematoda</taxon>
        <taxon>Chromadorea</taxon>
        <taxon>Rhabditida</taxon>
        <taxon>Tylenchina</taxon>
        <taxon>Panagrolaimomorpha</taxon>
        <taxon>Strongyloidoidea</taxon>
        <taxon>Strongyloididae</taxon>
        <taxon>Strongyloides</taxon>
    </lineage>
</organism>
<accession>A0A0K0E278</accession>
<dbReference type="InterPro" id="IPR036322">
    <property type="entry name" value="WD40_repeat_dom_sf"/>
</dbReference>
<comment type="function">
    <text evidence="11">Positively regulates the activity of the minus-end directed microtubule motor protein dynein. May enhance dynein-mediated microtubule sliding by targeting dynein to the microtubule plus end. Required for several dynein- and microtubule-dependent processes.</text>
</comment>
<keyword evidence="8 11" id="KW-0175">Coiled coil</keyword>
<evidence type="ECO:0000256" key="6">
    <source>
        <dbReference type="ARBA" id="ARBA00022737"/>
    </source>
</evidence>
<evidence type="ECO:0000256" key="2">
    <source>
        <dbReference type="ARBA" id="ARBA00022490"/>
    </source>
</evidence>
<comment type="subcellular location">
    <subcellularLocation>
        <location evidence="11">Cytoplasm</location>
        <location evidence="11">Cytoskeleton</location>
    </subcellularLocation>
    <subcellularLocation>
        <location evidence="11">Cytoplasm</location>
        <location evidence="11">Cytoskeleton</location>
        <location evidence="11">Microtubule organizing center</location>
        <location evidence="11">Centrosome</location>
    </subcellularLocation>
    <text evidence="11">Localizes to the plus end of microtubules and to the centrosome.</text>
</comment>
<protein>
    <recommendedName>
        <fullName evidence="11">Lissencephaly-1 homolog</fullName>
    </recommendedName>
</protein>
<dbReference type="GO" id="GO:0051012">
    <property type="term" value="P:microtubule sliding"/>
    <property type="evidence" value="ECO:0007669"/>
    <property type="project" value="UniProtKB-UniRule"/>
</dbReference>
<dbReference type="GO" id="GO:0005813">
    <property type="term" value="C:centrosome"/>
    <property type="evidence" value="ECO:0007669"/>
    <property type="project" value="UniProtKB-SubCell"/>
</dbReference>
<dbReference type="HAMAP" id="MF_03141">
    <property type="entry name" value="lis1"/>
    <property type="match status" value="1"/>
</dbReference>
<evidence type="ECO:0000256" key="4">
    <source>
        <dbReference type="ARBA" id="ARBA00022618"/>
    </source>
</evidence>
<dbReference type="GO" id="GO:0070840">
    <property type="term" value="F:dynein complex binding"/>
    <property type="evidence" value="ECO:0007669"/>
    <property type="project" value="UniProtKB-UniRule"/>
</dbReference>
<evidence type="ECO:0000256" key="7">
    <source>
        <dbReference type="ARBA" id="ARBA00022776"/>
    </source>
</evidence>
<dbReference type="InterPro" id="IPR056795">
    <property type="entry name" value="PAC1-like_LisH-like_dom"/>
</dbReference>
<feature type="repeat" description="WD" evidence="12">
    <location>
        <begin position="238"/>
        <end position="279"/>
    </location>
</feature>
<comment type="subunit">
    <text evidence="11">May be a component of a dynein regulatory complex composed of at least lis-1 and nud-2. Interacts with nud-2.</text>
</comment>
<keyword evidence="5 11" id="KW-0493">Microtubule</keyword>
<dbReference type="WBParaSite" id="SSTP_0000360000.1">
    <property type="protein sequence ID" value="SSTP_0000360000.1"/>
    <property type="gene ID" value="SSTP_0000360000"/>
</dbReference>
<dbReference type="GO" id="GO:0005875">
    <property type="term" value="C:microtubule associated complex"/>
    <property type="evidence" value="ECO:0007669"/>
    <property type="project" value="UniProtKB-UniRule"/>
</dbReference>
<feature type="repeat" description="WD" evidence="12">
    <location>
        <begin position="111"/>
        <end position="152"/>
    </location>
</feature>
<evidence type="ECO:0000256" key="3">
    <source>
        <dbReference type="ARBA" id="ARBA00022574"/>
    </source>
</evidence>
<dbReference type="Gene3D" id="1.20.960.30">
    <property type="match status" value="1"/>
</dbReference>
<dbReference type="CDD" id="cd00200">
    <property type="entry name" value="WD40"/>
    <property type="match status" value="1"/>
</dbReference>
<dbReference type="AlphaFoldDB" id="A0A0K0E278"/>
<evidence type="ECO:0000256" key="9">
    <source>
        <dbReference type="ARBA" id="ARBA00023212"/>
    </source>
</evidence>
<evidence type="ECO:0000256" key="1">
    <source>
        <dbReference type="ARBA" id="ARBA00022448"/>
    </source>
</evidence>
<dbReference type="GO" id="GO:0000027">
    <property type="term" value="P:ribosomal large subunit assembly"/>
    <property type="evidence" value="ECO:0007669"/>
    <property type="project" value="TreeGrafter"/>
</dbReference>
<dbReference type="SMART" id="SM00320">
    <property type="entry name" value="WD40"/>
    <property type="match status" value="7"/>
</dbReference>
<dbReference type="PROSITE" id="PS00678">
    <property type="entry name" value="WD_REPEATS_1"/>
    <property type="match status" value="3"/>
</dbReference>
<dbReference type="InterPro" id="IPR001680">
    <property type="entry name" value="WD40_rpt"/>
</dbReference>
<dbReference type="InterPro" id="IPR019775">
    <property type="entry name" value="WD40_repeat_CS"/>
</dbReference>
<evidence type="ECO:0000313" key="15">
    <source>
        <dbReference type="WBParaSite" id="SSTP_0000360000.1"/>
    </source>
</evidence>
<feature type="domain" description="PAC1-like LisH-like dimerisation" evidence="13">
    <location>
        <begin position="7"/>
        <end position="41"/>
    </location>
</feature>
<keyword evidence="1 11" id="KW-0813">Transport</keyword>
<keyword evidence="3 12" id="KW-0853">WD repeat</keyword>
<dbReference type="GO" id="GO:0005730">
    <property type="term" value="C:nucleolus"/>
    <property type="evidence" value="ECO:0007669"/>
    <property type="project" value="UniProtKB-SubCell"/>
</dbReference>
<keyword evidence="14" id="KW-1185">Reference proteome</keyword>
<feature type="repeat" description="WD" evidence="12">
    <location>
        <begin position="382"/>
        <end position="416"/>
    </location>
</feature>
<comment type="domain">
    <text evidence="11">Dimerization mediated by the LisH domain may be required to activate dynein.</text>
</comment>
<dbReference type="GO" id="GO:0051301">
    <property type="term" value="P:cell division"/>
    <property type="evidence" value="ECO:0007669"/>
    <property type="project" value="UniProtKB-KW"/>
</dbReference>
<evidence type="ECO:0000256" key="12">
    <source>
        <dbReference type="PROSITE-ProRule" id="PRU00221"/>
    </source>
</evidence>
<proteinExistence type="inferred from homology"/>
<dbReference type="Pfam" id="PF00400">
    <property type="entry name" value="WD40"/>
    <property type="match status" value="7"/>
</dbReference>
<keyword evidence="4 11" id="KW-0132">Cell division</keyword>
<dbReference type="GO" id="GO:0000132">
    <property type="term" value="P:establishment of mitotic spindle orientation"/>
    <property type="evidence" value="ECO:0007669"/>
    <property type="project" value="UniProtKB-UniRule"/>
</dbReference>
<keyword evidence="7 11" id="KW-0498">Mitosis</keyword>
<dbReference type="Pfam" id="PF24951">
    <property type="entry name" value="LisH_PAC1"/>
    <property type="match status" value="1"/>
</dbReference>
<dbReference type="SUPFAM" id="SSF50978">
    <property type="entry name" value="WD40 repeat-like"/>
    <property type="match status" value="1"/>
</dbReference>
<dbReference type="GO" id="GO:0005874">
    <property type="term" value="C:microtubule"/>
    <property type="evidence" value="ECO:0007669"/>
    <property type="project" value="UniProtKB-KW"/>
</dbReference>
<dbReference type="PRINTS" id="PR00320">
    <property type="entry name" value="GPROTEINBRPT"/>
</dbReference>
<keyword evidence="9 11" id="KW-0206">Cytoskeleton</keyword>
<feature type="repeat" description="WD" evidence="12">
    <location>
        <begin position="196"/>
        <end position="237"/>
    </location>
</feature>
<dbReference type="PANTHER" id="PTHR19848:SF8">
    <property type="entry name" value="F-BOX AND WD REPEAT DOMAIN CONTAINING 7"/>
    <property type="match status" value="1"/>
</dbReference>
<dbReference type="InterPro" id="IPR017252">
    <property type="entry name" value="Dynein_regulator_LIS1"/>
</dbReference>
<dbReference type="InterPro" id="IPR015943">
    <property type="entry name" value="WD40/YVTN_repeat-like_dom_sf"/>
</dbReference>
<dbReference type="PROSITE" id="PS50082">
    <property type="entry name" value="WD_REPEATS_2"/>
    <property type="match status" value="6"/>
</dbReference>
<dbReference type="WBParaSite" id="TCONS_00005496.p1">
    <property type="protein sequence ID" value="TCONS_00005496.p1"/>
    <property type="gene ID" value="XLOC_003779"/>
</dbReference>
<feature type="repeat" description="WD" evidence="12">
    <location>
        <begin position="340"/>
        <end position="381"/>
    </location>
</feature>
<keyword evidence="10 11" id="KW-0131">Cell cycle</keyword>
<dbReference type="PIRSF" id="PIRSF037647">
    <property type="entry name" value="Dynein_regulator_Lis1"/>
    <property type="match status" value="1"/>
</dbReference>
<evidence type="ECO:0000256" key="10">
    <source>
        <dbReference type="ARBA" id="ARBA00023306"/>
    </source>
</evidence>
<dbReference type="PANTHER" id="PTHR19848">
    <property type="entry name" value="WD40 REPEAT PROTEIN"/>
    <property type="match status" value="1"/>
</dbReference>
<dbReference type="InterPro" id="IPR037190">
    <property type="entry name" value="LIS1_N"/>
</dbReference>
<dbReference type="InterPro" id="IPR020472">
    <property type="entry name" value="WD40_PAC1"/>
</dbReference>
<evidence type="ECO:0000256" key="5">
    <source>
        <dbReference type="ARBA" id="ARBA00022701"/>
    </source>
</evidence>
<feature type="repeat" description="WD" evidence="12">
    <location>
        <begin position="153"/>
        <end position="185"/>
    </location>
</feature>
<dbReference type="Gene3D" id="2.130.10.10">
    <property type="entry name" value="YVTN repeat-like/Quinoprotein amine dehydrogenase"/>
    <property type="match status" value="1"/>
</dbReference>
<dbReference type="PROSITE" id="PS50294">
    <property type="entry name" value="WD_REPEATS_REGION"/>
    <property type="match status" value="6"/>
</dbReference>
<dbReference type="Proteomes" id="UP000035681">
    <property type="component" value="Unplaced"/>
</dbReference>
<sequence>MVMNLSDKQLADLNIAIADYLRQKGFDETFKIFQTEANVDNQTLNSKNDTDALERRWRAVARLQKKVTDLEKKLQEYETGGLINTALPGTTVRGSKKADEWLPRPPERLELTGHRAPVTRVIFHPIYSVIASCSEDASIRIWDFETGDYERSLKGHTNVINDICFDAKGKMLVSCSSDVSIKIWDFTGNYECLKTLKGHDADILTVACLTNSDHILSGSRDRTIKMWELASGYCIFNFCGHEDWIRMIRVSPDGLSFASASNDKTVRVWNIQTRQVRSVLSEHEHIVEAVAWAPPQSVQYIVPGENKENTESNSYILITGSRDKTIRIFNIVQGFCMYTLTGHDNWVRDLIVHSGGKYLISVGDDRTMRIWCLDQKRNTKTINAHNGFVSCLAMHPSQPYIATGSNDSSVKIWECR</sequence>
<dbReference type="STRING" id="6248.A0A0K0E278"/>
<name>A0A0K0E278_STRER</name>
<dbReference type="SMART" id="SM00667">
    <property type="entry name" value="LisH"/>
    <property type="match status" value="1"/>
</dbReference>
<evidence type="ECO:0000256" key="11">
    <source>
        <dbReference type="HAMAP-Rule" id="MF_03141"/>
    </source>
</evidence>
<dbReference type="SUPFAM" id="SSF109925">
    <property type="entry name" value="Lissencephaly-1 protein (Lis-1, PAF-AH alpha) N-terminal domain"/>
    <property type="match status" value="1"/>
</dbReference>
<keyword evidence="2 11" id="KW-0963">Cytoplasm</keyword>
<dbReference type="GO" id="GO:0005737">
    <property type="term" value="C:cytoplasm"/>
    <property type="evidence" value="ECO:0007669"/>
    <property type="project" value="UniProtKB-UniRule"/>
</dbReference>
<evidence type="ECO:0000256" key="8">
    <source>
        <dbReference type="ARBA" id="ARBA00023054"/>
    </source>
</evidence>
<evidence type="ECO:0000259" key="13">
    <source>
        <dbReference type="Pfam" id="PF24951"/>
    </source>
</evidence>